<dbReference type="InterPro" id="IPR029055">
    <property type="entry name" value="Ntn_hydrolases_N"/>
</dbReference>
<comment type="subunit">
    <text evidence="11">This enzyme consists of two polypeptide chains, which are synthesized in precursor form from a single polypeptide.</text>
</comment>
<organism evidence="12 13">
    <name type="scientific">Silvanigrella paludirubra</name>
    <dbReference type="NCBI Taxonomy" id="2499159"/>
    <lineage>
        <taxon>Bacteria</taxon>
        <taxon>Pseudomonadati</taxon>
        <taxon>Bdellovibrionota</taxon>
        <taxon>Oligoflexia</taxon>
        <taxon>Silvanigrellales</taxon>
        <taxon>Silvanigrellaceae</taxon>
        <taxon>Silvanigrella</taxon>
    </lineage>
</organism>
<dbReference type="InterPro" id="IPR051792">
    <property type="entry name" value="GGT_bact"/>
</dbReference>
<evidence type="ECO:0000313" key="12">
    <source>
        <dbReference type="EMBL" id="KAB8039907.1"/>
    </source>
</evidence>
<keyword evidence="11" id="KW-0317">Glutathione biosynthesis</keyword>
<comment type="pathway">
    <text evidence="11">Sulfur metabolism; glutathione metabolism.</text>
</comment>
<comment type="PTM">
    <text evidence="11">Cleaved by autocatalysis into a large and a small subunit.</text>
</comment>
<comment type="catalytic activity">
    <reaction evidence="8 11">
        <text>an N-terminal (5-L-glutamyl)-[peptide] + an alpha-amino acid = 5-L-glutamyl amino acid + an N-terminal L-alpha-aminoacyl-[peptide]</text>
        <dbReference type="Rhea" id="RHEA:23904"/>
        <dbReference type="Rhea" id="RHEA-COMP:9780"/>
        <dbReference type="Rhea" id="RHEA-COMP:9795"/>
        <dbReference type="ChEBI" id="CHEBI:77644"/>
        <dbReference type="ChEBI" id="CHEBI:78597"/>
        <dbReference type="ChEBI" id="CHEBI:78599"/>
        <dbReference type="ChEBI" id="CHEBI:78608"/>
        <dbReference type="EC" id="2.3.2.2"/>
    </reaction>
</comment>
<keyword evidence="7 11" id="KW-0012">Acyltransferase</keyword>
<accession>A0A6N6VWV7</accession>
<dbReference type="PRINTS" id="PR01210">
    <property type="entry name" value="GGTRANSPTASE"/>
</dbReference>
<keyword evidence="4 11" id="KW-0808">Transferase</keyword>
<keyword evidence="6 11" id="KW-0865">Zymogen</keyword>
<evidence type="ECO:0000256" key="6">
    <source>
        <dbReference type="ARBA" id="ARBA00023145"/>
    </source>
</evidence>
<evidence type="ECO:0000256" key="3">
    <source>
        <dbReference type="ARBA" id="ARBA00009381"/>
    </source>
</evidence>
<dbReference type="GO" id="GO:0006750">
    <property type="term" value="P:glutathione biosynthetic process"/>
    <property type="evidence" value="ECO:0007669"/>
    <property type="project" value="UniProtKB-KW"/>
</dbReference>
<dbReference type="AlphaFoldDB" id="A0A6N6VWV7"/>
<feature type="active site" description="Nucleophile" evidence="9">
    <location>
        <position position="392"/>
    </location>
</feature>
<feature type="binding site" evidence="10">
    <location>
        <position position="113"/>
    </location>
    <ligand>
        <name>L-glutamate</name>
        <dbReference type="ChEBI" id="CHEBI:29985"/>
    </ligand>
</feature>
<name>A0A6N6VWV7_9BACT</name>
<dbReference type="OrthoDB" id="5287653at2"/>
<gene>
    <name evidence="12" type="primary">ggt</name>
    <name evidence="12" type="ORF">GCL60_06500</name>
</gene>
<dbReference type="InterPro" id="IPR043137">
    <property type="entry name" value="GGT_ssub_C"/>
</dbReference>
<keyword evidence="13" id="KW-1185">Reference proteome</keyword>
<keyword evidence="5 11" id="KW-0378">Hydrolase</keyword>
<dbReference type="Pfam" id="PF01019">
    <property type="entry name" value="G_glu_transpept"/>
    <property type="match status" value="1"/>
</dbReference>
<dbReference type="GO" id="GO:0006751">
    <property type="term" value="P:glutathione catabolic process"/>
    <property type="evidence" value="ECO:0007669"/>
    <property type="project" value="UniProtKB-UniRule"/>
</dbReference>
<dbReference type="RefSeq" id="WP_153419514.1">
    <property type="nucleotide sequence ID" value="NZ_WFLM01000002.1"/>
</dbReference>
<dbReference type="EC" id="2.3.2.2" evidence="11"/>
<feature type="binding site" evidence="10">
    <location>
        <position position="486"/>
    </location>
    <ligand>
        <name>L-glutamate</name>
        <dbReference type="ChEBI" id="CHEBI:29985"/>
    </ligand>
</feature>
<evidence type="ECO:0000256" key="9">
    <source>
        <dbReference type="PIRSR" id="PIRSR600101-1"/>
    </source>
</evidence>
<dbReference type="PANTHER" id="PTHR43199">
    <property type="entry name" value="GLUTATHIONE HYDROLASE"/>
    <property type="match status" value="1"/>
</dbReference>
<evidence type="ECO:0000256" key="11">
    <source>
        <dbReference type="RuleBase" id="RU368036"/>
    </source>
</evidence>
<dbReference type="Gene3D" id="1.10.246.130">
    <property type="match status" value="1"/>
</dbReference>
<dbReference type="GO" id="GO:0036374">
    <property type="term" value="F:glutathione hydrolase activity"/>
    <property type="evidence" value="ECO:0007669"/>
    <property type="project" value="UniProtKB-UniRule"/>
</dbReference>
<dbReference type="PANTHER" id="PTHR43199:SF1">
    <property type="entry name" value="GLUTATHIONE HYDROLASE PROENZYME"/>
    <property type="match status" value="1"/>
</dbReference>
<feature type="binding site" evidence="10">
    <location>
        <begin position="410"/>
        <end position="412"/>
    </location>
    <ligand>
        <name>L-glutamate</name>
        <dbReference type="ChEBI" id="CHEBI:29985"/>
    </ligand>
</feature>
<feature type="binding site" evidence="10">
    <location>
        <begin position="463"/>
        <end position="464"/>
    </location>
    <ligand>
        <name>L-glutamate</name>
        <dbReference type="ChEBI" id="CHEBI:29985"/>
    </ligand>
</feature>
<comment type="catalytic activity">
    <reaction evidence="1 11">
        <text>an S-substituted glutathione + H2O = an S-substituted L-cysteinylglycine + L-glutamate</text>
        <dbReference type="Rhea" id="RHEA:59468"/>
        <dbReference type="ChEBI" id="CHEBI:15377"/>
        <dbReference type="ChEBI" id="CHEBI:29985"/>
        <dbReference type="ChEBI" id="CHEBI:90779"/>
        <dbReference type="ChEBI" id="CHEBI:143103"/>
        <dbReference type="EC" id="3.4.19.13"/>
    </reaction>
</comment>
<evidence type="ECO:0000256" key="7">
    <source>
        <dbReference type="ARBA" id="ARBA00023315"/>
    </source>
</evidence>
<dbReference type="InterPro" id="IPR055262">
    <property type="entry name" value="GGT_CS"/>
</dbReference>
<proteinExistence type="inferred from homology"/>
<evidence type="ECO:0000256" key="4">
    <source>
        <dbReference type="ARBA" id="ARBA00022679"/>
    </source>
</evidence>
<dbReference type="NCBIfam" id="TIGR00066">
    <property type="entry name" value="g_glut_trans"/>
    <property type="match status" value="1"/>
</dbReference>
<evidence type="ECO:0000313" key="13">
    <source>
        <dbReference type="Proteomes" id="UP000437748"/>
    </source>
</evidence>
<evidence type="ECO:0000256" key="8">
    <source>
        <dbReference type="ARBA" id="ARBA00047417"/>
    </source>
</evidence>
<evidence type="ECO:0000256" key="1">
    <source>
        <dbReference type="ARBA" id="ARBA00001049"/>
    </source>
</evidence>
<dbReference type="Gene3D" id="3.60.20.40">
    <property type="match status" value="1"/>
</dbReference>
<comment type="catalytic activity">
    <reaction evidence="2 11">
        <text>glutathione + H2O = L-cysteinylglycine + L-glutamate</text>
        <dbReference type="Rhea" id="RHEA:28807"/>
        <dbReference type="ChEBI" id="CHEBI:15377"/>
        <dbReference type="ChEBI" id="CHEBI:29985"/>
        <dbReference type="ChEBI" id="CHEBI:57925"/>
        <dbReference type="ChEBI" id="CHEBI:61694"/>
        <dbReference type="EC" id="3.4.19.13"/>
    </reaction>
</comment>
<feature type="binding site" evidence="10">
    <location>
        <position position="434"/>
    </location>
    <ligand>
        <name>L-glutamate</name>
        <dbReference type="ChEBI" id="CHEBI:29985"/>
    </ligand>
</feature>
<evidence type="ECO:0000256" key="5">
    <source>
        <dbReference type="ARBA" id="ARBA00022801"/>
    </source>
</evidence>
<evidence type="ECO:0000256" key="2">
    <source>
        <dbReference type="ARBA" id="ARBA00001089"/>
    </source>
</evidence>
<dbReference type="EMBL" id="WFLM01000002">
    <property type="protein sequence ID" value="KAB8039907.1"/>
    <property type="molecule type" value="Genomic_DNA"/>
</dbReference>
<dbReference type="InterPro" id="IPR043138">
    <property type="entry name" value="GGT_lsub"/>
</dbReference>
<reference evidence="12 13" key="1">
    <citation type="submission" date="2019-10" db="EMBL/GenBank/DDBJ databases">
        <title>New species of Slilvanegrellaceae.</title>
        <authorList>
            <person name="Pitt A."/>
            <person name="Hahn M.W."/>
        </authorList>
    </citation>
    <scope>NUCLEOTIDE SEQUENCE [LARGE SCALE GENOMIC DNA]</scope>
    <source>
        <strain evidence="12 13">SP-Ram-0.45-NSY-1</strain>
    </source>
</reference>
<dbReference type="EC" id="3.4.19.13" evidence="11"/>
<protein>
    <recommendedName>
        <fullName evidence="11">Glutathione hydrolase proenzyme</fullName>
        <ecNumber evidence="11">2.3.2.2</ecNumber>
        <ecNumber evidence="11">3.4.19.13</ecNumber>
    </recommendedName>
    <component>
        <recommendedName>
            <fullName evidence="11">Glutathione hydrolase large chain</fullName>
        </recommendedName>
    </component>
    <component>
        <recommendedName>
            <fullName evidence="11">Glutathione hydrolase small chain</fullName>
        </recommendedName>
    </component>
</protein>
<sequence length="586" mass="64812">MKIKYFFISIIFLFLETNSFALINSFKIDNSKLLVNEIFKPIYGKNGIVVTEEEIASKVGAKILSQGGNAVDAAVAVGYALAVTFPEAGNIGGGGFMMIWLNKEKKAIAINYREKAPKLATRDMFLNKKGNVNDDLIDKSHLSSGVPGTVYGLNYALKKYGSLPLTIVMKPAIDLARNGFPVTHAFSNSIEESKDLLLTSSESKKIYFNSNDEARKTGELFIQTDLANTLEKISKEGTKAFYQGEIANKIVQDMKENNGIITFEDLANYKAEEMTPIFGKYRGFNVISVPPPSSGGVTLIEMLNILENFDLKNVPLNSAKYYHIMTEIMNYAYHDRNSQLGDPNFIKNPIQKLTSKEYAYNVFKKINLIRHTPSSKIQTDGIKIASDQSGNTTHFSVIDKDGNMVSNTYTLNFSYGNGKTVKGTGFLLNNEMGDFTAKVGVPNSYGLIQGKANAIEPQKRPLSSMTPTLLLNENFDPILATGAPGGSRIITQIFNVLVNYIDYNKNIATATSKAKFHSQLWPDEIYYEDGISPDTLEKLSKMGHKLKLGHPYGSVQTAEQKKQNQIYFGFADPRSEGDGAIGVFKE</sequence>
<dbReference type="InterPro" id="IPR000101">
    <property type="entry name" value="GGT_peptidase"/>
</dbReference>
<comment type="caution">
    <text evidence="12">The sequence shown here is derived from an EMBL/GenBank/DDBJ whole genome shotgun (WGS) entry which is preliminary data.</text>
</comment>
<dbReference type="Proteomes" id="UP000437748">
    <property type="component" value="Unassembled WGS sequence"/>
</dbReference>
<dbReference type="SUPFAM" id="SSF56235">
    <property type="entry name" value="N-terminal nucleophile aminohydrolases (Ntn hydrolases)"/>
    <property type="match status" value="1"/>
</dbReference>
<evidence type="ECO:0000256" key="10">
    <source>
        <dbReference type="PIRSR" id="PIRSR600101-2"/>
    </source>
</evidence>
<comment type="similarity">
    <text evidence="3 11">Belongs to the gamma-glutamyltransferase family.</text>
</comment>
<dbReference type="PROSITE" id="PS00462">
    <property type="entry name" value="G_GLU_TRANSPEPTIDASE"/>
    <property type="match status" value="1"/>
</dbReference>
<dbReference type="UniPathway" id="UPA00204"/>
<dbReference type="GO" id="GO:0103068">
    <property type="term" value="F:leukotriene C4 gamma-glutamyl transferase activity"/>
    <property type="evidence" value="ECO:0007669"/>
    <property type="project" value="UniProtKB-EC"/>
</dbReference>